<dbReference type="InterPro" id="IPR038765">
    <property type="entry name" value="Papain-like_cys_pep_sf"/>
</dbReference>
<sequence>MFKKIITIFTLTLVLAMGTFAGNTEAASTVASNKIVSSANNLIGIKYRYGGTTKAGFDCSGFIGYVYKSNGITLPRTAAGMYSKGTSVKKANLAVGDLVFFNTSGKGVSHVGMFIGNGKFIHASTSKGVRVDKINDPYYWGKKYVGAKKVANVQVAKK</sequence>
<keyword evidence="2" id="KW-0645">Protease</keyword>
<gene>
    <name evidence="7" type="ORF">H9650_03235</name>
</gene>
<feature type="signal peptide" evidence="5">
    <location>
        <begin position="1"/>
        <end position="26"/>
    </location>
</feature>
<dbReference type="PANTHER" id="PTHR47053:SF1">
    <property type="entry name" value="MUREIN DD-ENDOPEPTIDASE MEPH-RELATED"/>
    <property type="match status" value="1"/>
</dbReference>
<comment type="caution">
    <text evidence="7">The sequence shown here is derived from an EMBL/GenBank/DDBJ whole genome shotgun (WGS) entry which is preliminary data.</text>
</comment>
<dbReference type="Gene3D" id="3.90.1720.10">
    <property type="entry name" value="endopeptidase domain like (from Nostoc punctiforme)"/>
    <property type="match status" value="1"/>
</dbReference>
<keyword evidence="5" id="KW-0732">Signal</keyword>
<keyword evidence="8" id="KW-1185">Reference proteome</keyword>
<evidence type="ECO:0000256" key="1">
    <source>
        <dbReference type="ARBA" id="ARBA00007074"/>
    </source>
</evidence>
<dbReference type="InterPro" id="IPR000064">
    <property type="entry name" value="NLP_P60_dom"/>
</dbReference>
<evidence type="ECO:0000256" key="4">
    <source>
        <dbReference type="ARBA" id="ARBA00022807"/>
    </source>
</evidence>
<reference evidence="7 8" key="1">
    <citation type="submission" date="2020-08" db="EMBL/GenBank/DDBJ databases">
        <title>A Genomic Blueprint of the Chicken Gut Microbiome.</title>
        <authorList>
            <person name="Gilroy R."/>
            <person name="Ravi A."/>
            <person name="Getino M."/>
            <person name="Pursley I."/>
            <person name="Horton D.L."/>
            <person name="Alikhan N.-F."/>
            <person name="Baker D."/>
            <person name="Gharbi K."/>
            <person name="Hall N."/>
            <person name="Watson M."/>
            <person name="Adriaenssens E.M."/>
            <person name="Foster-Nyarko E."/>
            <person name="Jarju S."/>
            <person name="Secka A."/>
            <person name="Antonio M."/>
            <person name="Oren A."/>
            <person name="Chaudhuri R."/>
            <person name="La Ragione R.M."/>
            <person name="Hildebrand F."/>
            <person name="Pallen M.J."/>
        </authorList>
    </citation>
    <scope>NUCLEOTIDE SEQUENCE [LARGE SCALE GENOMIC DNA]</scope>
    <source>
        <strain evidence="7 8">Sa2BUA9</strain>
    </source>
</reference>
<name>A0ABR8R5U5_9BACI</name>
<evidence type="ECO:0000313" key="8">
    <source>
        <dbReference type="Proteomes" id="UP000640786"/>
    </source>
</evidence>
<dbReference type="Pfam" id="PF00877">
    <property type="entry name" value="NLPC_P60"/>
    <property type="match status" value="1"/>
</dbReference>
<dbReference type="InterPro" id="IPR051202">
    <property type="entry name" value="Peptidase_C40"/>
</dbReference>
<feature type="chain" id="PRO_5047251256" evidence="5">
    <location>
        <begin position="27"/>
        <end position="158"/>
    </location>
</feature>
<accession>A0ABR8R5U5</accession>
<evidence type="ECO:0000256" key="2">
    <source>
        <dbReference type="ARBA" id="ARBA00022670"/>
    </source>
</evidence>
<feature type="domain" description="NlpC/P60" evidence="6">
    <location>
        <begin position="29"/>
        <end position="151"/>
    </location>
</feature>
<dbReference type="RefSeq" id="WP_191696697.1">
    <property type="nucleotide sequence ID" value="NZ_JACSQO010000001.1"/>
</dbReference>
<keyword evidence="3" id="KW-0378">Hydrolase</keyword>
<dbReference type="EMBL" id="JACSQO010000001">
    <property type="protein sequence ID" value="MBD7943120.1"/>
    <property type="molecule type" value="Genomic_DNA"/>
</dbReference>
<keyword evidence="4" id="KW-0788">Thiol protease</keyword>
<dbReference type="Proteomes" id="UP000640786">
    <property type="component" value="Unassembled WGS sequence"/>
</dbReference>
<proteinExistence type="inferred from homology"/>
<evidence type="ECO:0000259" key="6">
    <source>
        <dbReference type="PROSITE" id="PS51935"/>
    </source>
</evidence>
<dbReference type="PANTHER" id="PTHR47053">
    <property type="entry name" value="MUREIN DD-ENDOPEPTIDASE MEPH-RELATED"/>
    <property type="match status" value="1"/>
</dbReference>
<evidence type="ECO:0000256" key="3">
    <source>
        <dbReference type="ARBA" id="ARBA00022801"/>
    </source>
</evidence>
<dbReference type="SUPFAM" id="SSF54001">
    <property type="entry name" value="Cysteine proteinases"/>
    <property type="match status" value="1"/>
</dbReference>
<organism evidence="7 8">
    <name type="scientific">Psychrobacillus faecigallinarum</name>
    <dbReference type="NCBI Taxonomy" id="2762235"/>
    <lineage>
        <taxon>Bacteria</taxon>
        <taxon>Bacillati</taxon>
        <taxon>Bacillota</taxon>
        <taxon>Bacilli</taxon>
        <taxon>Bacillales</taxon>
        <taxon>Bacillaceae</taxon>
        <taxon>Psychrobacillus</taxon>
    </lineage>
</organism>
<evidence type="ECO:0000313" key="7">
    <source>
        <dbReference type="EMBL" id="MBD7943120.1"/>
    </source>
</evidence>
<dbReference type="PROSITE" id="PS51935">
    <property type="entry name" value="NLPC_P60"/>
    <property type="match status" value="1"/>
</dbReference>
<comment type="similarity">
    <text evidence="1">Belongs to the peptidase C40 family.</text>
</comment>
<protein>
    <submittedName>
        <fullName evidence="7">C40 family peptidase</fullName>
    </submittedName>
</protein>
<evidence type="ECO:0000256" key="5">
    <source>
        <dbReference type="SAM" id="SignalP"/>
    </source>
</evidence>